<gene>
    <name evidence="1" type="ORF">AFUS01_LOCUS18348</name>
</gene>
<dbReference type="Proteomes" id="UP000708208">
    <property type="component" value="Unassembled WGS sequence"/>
</dbReference>
<organism evidence="1 2">
    <name type="scientific">Allacma fusca</name>
    <dbReference type="NCBI Taxonomy" id="39272"/>
    <lineage>
        <taxon>Eukaryota</taxon>
        <taxon>Metazoa</taxon>
        <taxon>Ecdysozoa</taxon>
        <taxon>Arthropoda</taxon>
        <taxon>Hexapoda</taxon>
        <taxon>Collembola</taxon>
        <taxon>Symphypleona</taxon>
        <taxon>Sminthuridae</taxon>
        <taxon>Allacma</taxon>
    </lineage>
</organism>
<sequence>MTPNSQHVGVWMENGSGGFMSDLTFEGGLH</sequence>
<protein>
    <submittedName>
        <fullName evidence="1">Uncharacterized protein</fullName>
    </submittedName>
</protein>
<dbReference type="EMBL" id="CAJVCH010182081">
    <property type="protein sequence ID" value="CAG7729650.1"/>
    <property type="molecule type" value="Genomic_DNA"/>
</dbReference>
<accession>A0A8J2P2M9</accession>
<name>A0A8J2P2M9_9HEXA</name>
<keyword evidence="2" id="KW-1185">Reference proteome</keyword>
<evidence type="ECO:0000313" key="2">
    <source>
        <dbReference type="Proteomes" id="UP000708208"/>
    </source>
</evidence>
<proteinExistence type="predicted"/>
<dbReference type="OrthoDB" id="1046782at2759"/>
<evidence type="ECO:0000313" key="1">
    <source>
        <dbReference type="EMBL" id="CAG7729650.1"/>
    </source>
</evidence>
<reference evidence="1" key="1">
    <citation type="submission" date="2021-06" db="EMBL/GenBank/DDBJ databases">
        <authorList>
            <person name="Hodson N. C."/>
            <person name="Mongue J. A."/>
            <person name="Jaron S. K."/>
        </authorList>
    </citation>
    <scope>NUCLEOTIDE SEQUENCE</scope>
</reference>
<comment type="caution">
    <text evidence="1">The sequence shown here is derived from an EMBL/GenBank/DDBJ whole genome shotgun (WGS) entry which is preliminary data.</text>
</comment>
<feature type="non-terminal residue" evidence="1">
    <location>
        <position position="30"/>
    </location>
</feature>
<dbReference type="AlphaFoldDB" id="A0A8J2P2M9"/>